<feature type="compositionally biased region" description="Basic and acidic residues" evidence="1">
    <location>
        <begin position="53"/>
        <end position="64"/>
    </location>
</feature>
<dbReference type="EMBL" id="CM003375">
    <property type="protein sequence ID" value="KOM42979.1"/>
    <property type="molecule type" value="Genomic_DNA"/>
</dbReference>
<proteinExistence type="predicted"/>
<name>A0A0L9UK95_PHAAN</name>
<evidence type="ECO:0000313" key="2">
    <source>
        <dbReference type="EMBL" id="KOM42979.1"/>
    </source>
</evidence>
<protein>
    <submittedName>
        <fullName evidence="2">Uncharacterized protein</fullName>
    </submittedName>
</protein>
<feature type="compositionally biased region" description="Basic and acidic residues" evidence="1">
    <location>
        <begin position="126"/>
        <end position="142"/>
    </location>
</feature>
<sequence length="198" mass="21400">MVEMEVEEDAEDDDGGLVTLAFAFCIGDGGGYWRRCWYLSFPAPRKTSFTSSHKREGESSRACDPRTASSNHASASIGNCPVVPPTSKVTVVIAPQPTLVVDLEHSSKTAHATAVVPSIEKKRKTKEGEKSSSKRSRREGSESRPIPDGVFDPEFHVGSHANFHLSSTQPAIVEQMSEGDLINVALELTTRGAMLDNA</sequence>
<organism evidence="2 3">
    <name type="scientific">Phaseolus angularis</name>
    <name type="common">Azuki bean</name>
    <name type="synonym">Vigna angularis</name>
    <dbReference type="NCBI Taxonomy" id="3914"/>
    <lineage>
        <taxon>Eukaryota</taxon>
        <taxon>Viridiplantae</taxon>
        <taxon>Streptophyta</taxon>
        <taxon>Embryophyta</taxon>
        <taxon>Tracheophyta</taxon>
        <taxon>Spermatophyta</taxon>
        <taxon>Magnoliopsida</taxon>
        <taxon>eudicotyledons</taxon>
        <taxon>Gunneridae</taxon>
        <taxon>Pentapetalae</taxon>
        <taxon>rosids</taxon>
        <taxon>fabids</taxon>
        <taxon>Fabales</taxon>
        <taxon>Fabaceae</taxon>
        <taxon>Papilionoideae</taxon>
        <taxon>50 kb inversion clade</taxon>
        <taxon>NPAAA clade</taxon>
        <taxon>indigoferoid/millettioid clade</taxon>
        <taxon>Phaseoleae</taxon>
        <taxon>Vigna</taxon>
    </lineage>
</organism>
<feature type="region of interest" description="Disordered" evidence="1">
    <location>
        <begin position="105"/>
        <end position="155"/>
    </location>
</feature>
<gene>
    <name evidence="2" type="ORF">LR48_Vigan05g058300</name>
</gene>
<dbReference type="Proteomes" id="UP000053144">
    <property type="component" value="Chromosome 5"/>
</dbReference>
<feature type="compositionally biased region" description="Polar residues" evidence="1">
    <location>
        <begin position="67"/>
        <end position="77"/>
    </location>
</feature>
<dbReference type="Gramene" id="KOM42979">
    <property type="protein sequence ID" value="KOM42979"/>
    <property type="gene ID" value="LR48_Vigan05g058300"/>
</dbReference>
<evidence type="ECO:0000313" key="3">
    <source>
        <dbReference type="Proteomes" id="UP000053144"/>
    </source>
</evidence>
<dbReference type="AlphaFoldDB" id="A0A0L9UK95"/>
<feature type="region of interest" description="Disordered" evidence="1">
    <location>
        <begin position="48"/>
        <end position="80"/>
    </location>
</feature>
<accession>A0A0L9UK95</accession>
<evidence type="ECO:0000256" key="1">
    <source>
        <dbReference type="SAM" id="MobiDB-lite"/>
    </source>
</evidence>
<reference evidence="3" key="1">
    <citation type="journal article" date="2015" name="Proc. Natl. Acad. Sci. U.S.A.">
        <title>Genome sequencing of adzuki bean (Vigna angularis) provides insight into high starch and low fat accumulation and domestication.</title>
        <authorList>
            <person name="Yang K."/>
            <person name="Tian Z."/>
            <person name="Chen C."/>
            <person name="Luo L."/>
            <person name="Zhao B."/>
            <person name="Wang Z."/>
            <person name="Yu L."/>
            <person name="Li Y."/>
            <person name="Sun Y."/>
            <person name="Li W."/>
            <person name="Chen Y."/>
            <person name="Li Y."/>
            <person name="Zhang Y."/>
            <person name="Ai D."/>
            <person name="Zhao J."/>
            <person name="Shang C."/>
            <person name="Ma Y."/>
            <person name="Wu B."/>
            <person name="Wang M."/>
            <person name="Gao L."/>
            <person name="Sun D."/>
            <person name="Zhang P."/>
            <person name="Guo F."/>
            <person name="Wang W."/>
            <person name="Li Y."/>
            <person name="Wang J."/>
            <person name="Varshney R.K."/>
            <person name="Wang J."/>
            <person name="Ling H.Q."/>
            <person name="Wan P."/>
        </authorList>
    </citation>
    <scope>NUCLEOTIDE SEQUENCE</scope>
    <source>
        <strain evidence="3">cv. Jingnong 6</strain>
    </source>
</reference>